<protein>
    <submittedName>
        <fullName evidence="3">OprO/OprP family phosphate-selective porin</fullName>
    </submittedName>
</protein>
<dbReference type="SUPFAM" id="SSF56935">
    <property type="entry name" value="Porins"/>
    <property type="match status" value="1"/>
</dbReference>
<evidence type="ECO:0000256" key="2">
    <source>
        <dbReference type="SAM" id="SignalP"/>
    </source>
</evidence>
<gene>
    <name evidence="3" type="ORF">OKA04_04910</name>
</gene>
<dbReference type="InterPro" id="IPR023614">
    <property type="entry name" value="Porin_dom_sf"/>
</dbReference>
<dbReference type="Gene3D" id="2.40.160.10">
    <property type="entry name" value="Porin"/>
    <property type="match status" value="1"/>
</dbReference>
<comment type="caution">
    <text evidence="3">The sequence shown here is derived from an EMBL/GenBank/DDBJ whole genome shotgun (WGS) entry which is preliminary data.</text>
</comment>
<evidence type="ECO:0000313" key="4">
    <source>
        <dbReference type="Proteomes" id="UP001207930"/>
    </source>
</evidence>
<dbReference type="InterPro" id="IPR010870">
    <property type="entry name" value="Porin_O/P"/>
</dbReference>
<organism evidence="3 4">
    <name type="scientific">Luteolibacter flavescens</name>
    <dbReference type="NCBI Taxonomy" id="1859460"/>
    <lineage>
        <taxon>Bacteria</taxon>
        <taxon>Pseudomonadati</taxon>
        <taxon>Verrucomicrobiota</taxon>
        <taxon>Verrucomicrobiia</taxon>
        <taxon>Verrucomicrobiales</taxon>
        <taxon>Verrucomicrobiaceae</taxon>
        <taxon>Luteolibacter</taxon>
    </lineage>
</organism>
<feature type="compositionally biased region" description="Low complexity" evidence="1">
    <location>
        <begin position="55"/>
        <end position="68"/>
    </location>
</feature>
<keyword evidence="4" id="KW-1185">Reference proteome</keyword>
<feature type="chain" id="PRO_5046979695" evidence="2">
    <location>
        <begin position="26"/>
        <end position="460"/>
    </location>
</feature>
<name>A0ABT3FKF8_9BACT</name>
<dbReference type="RefSeq" id="WP_264500018.1">
    <property type="nucleotide sequence ID" value="NZ_JAPDDS010000002.1"/>
</dbReference>
<keyword evidence="2" id="KW-0732">Signal</keyword>
<dbReference type="Proteomes" id="UP001207930">
    <property type="component" value="Unassembled WGS sequence"/>
</dbReference>
<dbReference type="EMBL" id="JAPDDS010000002">
    <property type="protein sequence ID" value="MCW1884058.1"/>
    <property type="molecule type" value="Genomic_DNA"/>
</dbReference>
<evidence type="ECO:0000256" key="1">
    <source>
        <dbReference type="SAM" id="MobiDB-lite"/>
    </source>
</evidence>
<evidence type="ECO:0000313" key="3">
    <source>
        <dbReference type="EMBL" id="MCW1884058.1"/>
    </source>
</evidence>
<reference evidence="3 4" key="1">
    <citation type="submission" date="2022-10" db="EMBL/GenBank/DDBJ databases">
        <title>Luteolibacter flavescens strain MCCC 1K03193, whole genome shotgun sequencing project.</title>
        <authorList>
            <person name="Zhao G."/>
            <person name="Shen L."/>
        </authorList>
    </citation>
    <scope>NUCLEOTIDE SEQUENCE [LARGE SCALE GENOMIC DNA]</scope>
    <source>
        <strain evidence="3 4">MCCC 1K03193</strain>
    </source>
</reference>
<feature type="signal peptide" evidence="2">
    <location>
        <begin position="1"/>
        <end position="25"/>
    </location>
</feature>
<accession>A0ABT3FKF8</accession>
<dbReference type="Pfam" id="PF07396">
    <property type="entry name" value="Porin_O_P"/>
    <property type="match status" value="1"/>
</dbReference>
<feature type="region of interest" description="Disordered" evidence="1">
    <location>
        <begin position="24"/>
        <end position="84"/>
    </location>
</feature>
<sequence length="460" mass="51795">MKAFPKLLLFSCLAGPLALPCTAQAAEPAAESAAKPDGGGKKKKKKKNKDKSNEATAPAADTSTASAKDAPDLAVPPPATNNGNWCEWLQNDPGLLYNDPKNRWIQSFEVGGRFHYQIASMEGTDVNGTDFNDTYDEYRRLRLETKTQFLKHFVAEVNVNLVNDRRFRDDFFNELEWGYDRFDEVSLEFDIGEAFGDGWLDGIKLKYGRMKLKMTEEVHMSSNEIYTIERSAIADKVGGDASRPTGVTLELDKGDWDLTLGMFSAEDDSDFIAGWGEGQFFYGSLEWRASKNLKLVLDYTQNNHDGNDDALGYGWASAFSAIYKKKHWGVIAEAIYGDNGGGISAPITRRQGDFHGFVVMPWYWIVEDKLQAVVQYQYASSPESQGLQLPVRYVRAEHENPMVDVDNGRGNEHHYLYAGLNWHLCRDRVKVMGGFSLDDLTTRRSEIKAYTWQLAVRTSF</sequence>
<proteinExistence type="predicted"/>
<feature type="compositionally biased region" description="Low complexity" evidence="1">
    <location>
        <begin position="24"/>
        <end position="36"/>
    </location>
</feature>